<dbReference type="Pfam" id="PF14195">
    <property type="entry name" value="DUF4316"/>
    <property type="match status" value="1"/>
</dbReference>
<feature type="domain" description="YodL-like" evidence="2">
    <location>
        <begin position="7"/>
        <end position="77"/>
    </location>
</feature>
<evidence type="ECO:0000256" key="1">
    <source>
        <dbReference type="SAM" id="MobiDB-lite"/>
    </source>
</evidence>
<organism evidence="4">
    <name type="scientific">human gut metagenome</name>
    <dbReference type="NCBI Taxonomy" id="408170"/>
    <lineage>
        <taxon>unclassified sequences</taxon>
        <taxon>metagenomes</taxon>
        <taxon>organismal metagenomes</taxon>
    </lineage>
</organism>
<accession>K1RRM2</accession>
<dbReference type="InterPro" id="IPR025923">
    <property type="entry name" value="YodL-like_dom"/>
</dbReference>
<name>K1RRM2_9ZZZZ</name>
<feature type="compositionally biased region" description="Basic and acidic residues" evidence="1">
    <location>
        <begin position="157"/>
        <end position="189"/>
    </location>
</feature>
<reference evidence="4" key="1">
    <citation type="journal article" date="2013" name="Environ. Microbiol.">
        <title>Microbiota from the distal guts of lean and obese adolescents exhibit partial functional redundancy besides clear differences in community structure.</title>
        <authorList>
            <person name="Ferrer M."/>
            <person name="Ruiz A."/>
            <person name="Lanza F."/>
            <person name="Haange S.B."/>
            <person name="Oberbach A."/>
            <person name="Till H."/>
            <person name="Bargiela R."/>
            <person name="Campoy C."/>
            <person name="Segura M.T."/>
            <person name="Richter M."/>
            <person name="von Bergen M."/>
            <person name="Seifert J."/>
            <person name="Suarez A."/>
        </authorList>
    </citation>
    <scope>NUCLEOTIDE SEQUENCE</scope>
</reference>
<evidence type="ECO:0000259" key="3">
    <source>
        <dbReference type="Pfam" id="PF14195"/>
    </source>
</evidence>
<protein>
    <submittedName>
        <fullName evidence="4">Uncharacterized protein</fullName>
    </submittedName>
</protein>
<dbReference type="AlphaFoldDB" id="K1RRM2"/>
<gene>
    <name evidence="4" type="ORF">OBE_17657</name>
</gene>
<feature type="domain" description="DUF4316" evidence="3">
    <location>
        <begin position="79"/>
        <end position="126"/>
    </location>
</feature>
<feature type="region of interest" description="Disordered" evidence="1">
    <location>
        <begin position="133"/>
        <end position="195"/>
    </location>
</feature>
<proteinExistence type="predicted"/>
<comment type="caution">
    <text evidence="4">The sequence shown here is derived from an EMBL/GenBank/DDBJ whole genome shotgun (WGS) entry which is preliminary data.</text>
</comment>
<evidence type="ECO:0000259" key="2">
    <source>
        <dbReference type="Pfam" id="PF14191"/>
    </source>
</evidence>
<evidence type="ECO:0000313" key="4">
    <source>
        <dbReference type="EMBL" id="EKC44095.1"/>
    </source>
</evidence>
<sequence>MQAAGLTVDKANYTEVYAAPLTAGTTLEDIYRTFNVDHPADFKGHSLSVSDVVVLHQNGQDTAHYCDSVGFQQVPEFLRENPLRTAELSIEQNENMIDGVLNNAPSLGELEAKAKAGEQISLTDLAAAVKAEGKGAESQKVPHSKPKKPSIRAQLDAAKKEQSKQTLPREKTREWRSDHEFQRGRRKFDLYVPHL</sequence>
<dbReference type="Pfam" id="PF14191">
    <property type="entry name" value="YodL"/>
    <property type="match status" value="1"/>
</dbReference>
<dbReference type="InterPro" id="IPR025465">
    <property type="entry name" value="DUF4316"/>
</dbReference>
<dbReference type="EMBL" id="AJWZ01011788">
    <property type="protein sequence ID" value="EKC44095.1"/>
    <property type="molecule type" value="Genomic_DNA"/>
</dbReference>